<dbReference type="AlphaFoldDB" id="A0A6A5Q6V7"/>
<protein>
    <recommendedName>
        <fullName evidence="3">Transcription factor domain-containing protein</fullName>
    </recommendedName>
</protein>
<dbReference type="PANTHER" id="PTHR47654:SF5">
    <property type="entry name" value="TRANSCRIPTION FACTOR DOMAIN-CONTAINING PROTEIN"/>
    <property type="match status" value="1"/>
</dbReference>
<keyword evidence="2" id="KW-1185">Reference proteome</keyword>
<evidence type="ECO:0000313" key="2">
    <source>
        <dbReference type="Proteomes" id="UP000800096"/>
    </source>
</evidence>
<feature type="non-terminal residue" evidence="1">
    <location>
        <position position="213"/>
    </location>
</feature>
<dbReference type="PANTHER" id="PTHR47654">
    <property type="entry name" value="ZN(II)2CYS6 TRANSCRIPTION FACTOR (EUROFUNG)-RELATED"/>
    <property type="match status" value="1"/>
</dbReference>
<evidence type="ECO:0000313" key="1">
    <source>
        <dbReference type="EMBL" id="KAF1911323.1"/>
    </source>
</evidence>
<organism evidence="1 2">
    <name type="scientific">Ampelomyces quisqualis</name>
    <name type="common">Powdery mildew agent</name>
    <dbReference type="NCBI Taxonomy" id="50730"/>
    <lineage>
        <taxon>Eukaryota</taxon>
        <taxon>Fungi</taxon>
        <taxon>Dikarya</taxon>
        <taxon>Ascomycota</taxon>
        <taxon>Pezizomycotina</taxon>
        <taxon>Dothideomycetes</taxon>
        <taxon>Pleosporomycetidae</taxon>
        <taxon>Pleosporales</taxon>
        <taxon>Pleosporineae</taxon>
        <taxon>Phaeosphaeriaceae</taxon>
        <taxon>Ampelomyces</taxon>
    </lineage>
</organism>
<dbReference type="OrthoDB" id="5296287at2759"/>
<sequence length="213" mass="24604">TSMETFIDAWTTLDMIQHKSLTNIYSARVANNTWQHTQRQIASLMYELDQWALKALPQTPFATVTTMDACQEREQLLLWFYYQSAKMCITRPCLCRLDQRLKGQSEESARFNQRQADACIQAALDLTSQLKLPRNAQWLYENGPWWSNVHIIMQALTVMLLELAQRTSNLSEDPSHLVSCVEDLVEWLKVMKAVDGVAQNAYNVICEMLSNHE</sequence>
<reference evidence="1" key="1">
    <citation type="journal article" date="2020" name="Stud. Mycol.">
        <title>101 Dothideomycetes genomes: a test case for predicting lifestyles and emergence of pathogens.</title>
        <authorList>
            <person name="Haridas S."/>
            <person name="Albert R."/>
            <person name="Binder M."/>
            <person name="Bloem J."/>
            <person name="Labutti K."/>
            <person name="Salamov A."/>
            <person name="Andreopoulos B."/>
            <person name="Baker S."/>
            <person name="Barry K."/>
            <person name="Bills G."/>
            <person name="Bluhm B."/>
            <person name="Cannon C."/>
            <person name="Castanera R."/>
            <person name="Culley D."/>
            <person name="Daum C."/>
            <person name="Ezra D."/>
            <person name="Gonzalez J."/>
            <person name="Henrissat B."/>
            <person name="Kuo A."/>
            <person name="Liang C."/>
            <person name="Lipzen A."/>
            <person name="Lutzoni F."/>
            <person name="Magnuson J."/>
            <person name="Mondo S."/>
            <person name="Nolan M."/>
            <person name="Ohm R."/>
            <person name="Pangilinan J."/>
            <person name="Park H.-J."/>
            <person name="Ramirez L."/>
            <person name="Alfaro M."/>
            <person name="Sun H."/>
            <person name="Tritt A."/>
            <person name="Yoshinaga Y."/>
            <person name="Zwiers L.-H."/>
            <person name="Turgeon B."/>
            <person name="Goodwin S."/>
            <person name="Spatafora J."/>
            <person name="Crous P."/>
            <person name="Grigoriev I."/>
        </authorList>
    </citation>
    <scope>NUCLEOTIDE SEQUENCE</scope>
    <source>
        <strain evidence="1">HMLAC05119</strain>
    </source>
</reference>
<dbReference type="EMBL" id="ML979144">
    <property type="protein sequence ID" value="KAF1911323.1"/>
    <property type="molecule type" value="Genomic_DNA"/>
</dbReference>
<feature type="non-terminal residue" evidence="1">
    <location>
        <position position="1"/>
    </location>
</feature>
<dbReference type="Proteomes" id="UP000800096">
    <property type="component" value="Unassembled WGS sequence"/>
</dbReference>
<accession>A0A6A5Q6V7</accession>
<evidence type="ECO:0008006" key="3">
    <source>
        <dbReference type="Google" id="ProtNLM"/>
    </source>
</evidence>
<proteinExistence type="predicted"/>
<name>A0A6A5Q6V7_AMPQU</name>
<dbReference type="InterPro" id="IPR053230">
    <property type="entry name" value="Trans_reg_galc"/>
</dbReference>
<gene>
    <name evidence="1" type="ORF">BDU57DRAFT_412237</name>
</gene>
<dbReference type="CDD" id="cd12148">
    <property type="entry name" value="fungal_TF_MHR"/>
    <property type="match status" value="1"/>
</dbReference>